<evidence type="ECO:0000313" key="4">
    <source>
        <dbReference type="Proteomes" id="UP000603141"/>
    </source>
</evidence>
<evidence type="ECO:0000256" key="2">
    <source>
        <dbReference type="ARBA" id="ARBA00022729"/>
    </source>
</evidence>
<reference evidence="3" key="1">
    <citation type="submission" date="2021-01" db="EMBL/GenBank/DDBJ databases">
        <title>Modified the classification status of verrucomicrobia.</title>
        <authorList>
            <person name="Feng X."/>
        </authorList>
    </citation>
    <scope>NUCLEOTIDE SEQUENCE</scope>
    <source>
        <strain evidence="3">KCTC 22041</strain>
    </source>
</reference>
<dbReference type="EMBL" id="JAENIJ010000001">
    <property type="protein sequence ID" value="MBK1880801.1"/>
    <property type="molecule type" value="Genomic_DNA"/>
</dbReference>
<dbReference type="RefSeq" id="WP_200266371.1">
    <property type="nucleotide sequence ID" value="NZ_JAENIJ010000001.1"/>
</dbReference>
<protein>
    <submittedName>
        <fullName evidence="3">VacJ family lipoprotein</fullName>
    </submittedName>
</protein>
<organism evidence="3 4">
    <name type="scientific">Luteolibacter pohnpeiensis</name>
    <dbReference type="NCBI Taxonomy" id="454153"/>
    <lineage>
        <taxon>Bacteria</taxon>
        <taxon>Pseudomonadati</taxon>
        <taxon>Verrucomicrobiota</taxon>
        <taxon>Verrucomicrobiia</taxon>
        <taxon>Verrucomicrobiales</taxon>
        <taxon>Verrucomicrobiaceae</taxon>
        <taxon>Luteolibacter</taxon>
    </lineage>
</organism>
<dbReference type="PRINTS" id="PR01805">
    <property type="entry name" value="VACJLIPOPROT"/>
</dbReference>
<gene>
    <name evidence="3" type="ORF">JIN85_00155</name>
</gene>
<dbReference type="InterPro" id="IPR007428">
    <property type="entry name" value="MlaA"/>
</dbReference>
<sequence>MNFPAARSSASQVLDLTPTAKRISWCALFATLSACAPTATDHSGADSSIAKLEPGVRHIENFPEFLPDPAEPLNRAIWGINKGLVTGIVNPTARGYRKVVPARARESVADFSRNITYPGRLANNLLQGRWKGAGEESLRFLTNTTVGIGGLFDPATKWGIPESDASFGQTFSRWGWEPNLFVMVPLLGPSDDSHATGAVGDELANPLNYTDYRYLTYGTYYNELSGKSESAAQFIQTESDSYSGTKYLWTYGAKESQPDWSASPERDLPTLQTLNAATIRPKDPDFLEHGRQMSVRLTSTGKNFKFNCWLQPTNAPLVYVSPGLGSHRISNMTLALAECIYQQGYSVVTLTGVYHPEFMEQASTVAMPAYPPIDEHDLMVAITDIDQKLTRKYPDRFGKRVLVGFSMGAFQALHIAARESSEEPRLLRFDRYVALNPPVNLQHGAAVIASYQEAPLEWPAAERQERINNAAHKAVKVIGLPPEKLANPPFDATESKFLIGMSFSLTLRDTIYTSQMRHNMHVLQSPLSRWRRDAVYSEILNYSFHDYYERFVIPYYQELGIGRKDFDREVDLRTYESRLHRLKNVRVITNRNDFLLNADDISWLRSTFDPSRLTLFANGGHLGSLGTPEVQNELIKALQGLK</sequence>
<dbReference type="AlphaFoldDB" id="A0A934S4W5"/>
<dbReference type="PANTHER" id="PTHR30035:SF3">
    <property type="entry name" value="INTERMEMBRANE PHOSPHOLIPID TRANSPORT SYSTEM LIPOPROTEIN MLAA"/>
    <property type="match status" value="1"/>
</dbReference>
<evidence type="ECO:0000256" key="1">
    <source>
        <dbReference type="ARBA" id="ARBA00010634"/>
    </source>
</evidence>
<comment type="caution">
    <text evidence="3">The sequence shown here is derived from an EMBL/GenBank/DDBJ whole genome shotgun (WGS) entry which is preliminary data.</text>
</comment>
<accession>A0A934S4W5</accession>
<dbReference type="PANTHER" id="PTHR30035">
    <property type="entry name" value="LIPOPROTEIN VACJ-RELATED"/>
    <property type="match status" value="1"/>
</dbReference>
<keyword evidence="3" id="KW-0449">Lipoprotein</keyword>
<dbReference type="GO" id="GO:0120010">
    <property type="term" value="P:intermembrane phospholipid transfer"/>
    <property type="evidence" value="ECO:0007669"/>
    <property type="project" value="TreeGrafter"/>
</dbReference>
<dbReference type="Proteomes" id="UP000603141">
    <property type="component" value="Unassembled WGS sequence"/>
</dbReference>
<dbReference type="PROSITE" id="PS51257">
    <property type="entry name" value="PROKAR_LIPOPROTEIN"/>
    <property type="match status" value="1"/>
</dbReference>
<name>A0A934S4W5_9BACT</name>
<dbReference type="SUPFAM" id="SSF53474">
    <property type="entry name" value="alpha/beta-Hydrolases"/>
    <property type="match status" value="1"/>
</dbReference>
<keyword evidence="2" id="KW-0732">Signal</keyword>
<dbReference type="Pfam" id="PF04333">
    <property type="entry name" value="MlaA"/>
    <property type="match status" value="1"/>
</dbReference>
<evidence type="ECO:0000313" key="3">
    <source>
        <dbReference type="EMBL" id="MBK1880801.1"/>
    </source>
</evidence>
<dbReference type="Gene3D" id="3.40.50.1820">
    <property type="entry name" value="alpha/beta hydrolase"/>
    <property type="match status" value="1"/>
</dbReference>
<dbReference type="InterPro" id="IPR029058">
    <property type="entry name" value="AB_hydrolase_fold"/>
</dbReference>
<keyword evidence="4" id="KW-1185">Reference proteome</keyword>
<comment type="similarity">
    <text evidence="1">Belongs to the MlaA family.</text>
</comment>
<proteinExistence type="inferred from homology"/>
<dbReference type="GO" id="GO:0016020">
    <property type="term" value="C:membrane"/>
    <property type="evidence" value="ECO:0007669"/>
    <property type="project" value="InterPro"/>
</dbReference>